<dbReference type="PANTHER" id="PTHR11012:SF56">
    <property type="entry name" value="CHK KINASE-LIKE DOMAIN-CONTAINING PROTEIN-RELATED"/>
    <property type="match status" value="1"/>
</dbReference>
<dbReference type="InterPro" id="IPR015897">
    <property type="entry name" value="CHK_kinase-like"/>
</dbReference>
<feature type="domain" description="CHK kinase-like" evidence="1">
    <location>
        <begin position="138"/>
        <end position="335"/>
    </location>
</feature>
<dbReference type="Pfam" id="PF02958">
    <property type="entry name" value="EcKL"/>
    <property type="match status" value="1"/>
</dbReference>
<dbReference type="SUPFAM" id="SSF56112">
    <property type="entry name" value="Protein kinase-like (PK-like)"/>
    <property type="match status" value="1"/>
</dbReference>
<comment type="caution">
    <text evidence="2">The sequence shown here is derived from an EMBL/GenBank/DDBJ whole genome shotgun (WGS) entry which is preliminary data.</text>
</comment>
<organism evidence="2 3">
    <name type="scientific">Megalurothrips usitatus</name>
    <name type="common">bean blossom thrips</name>
    <dbReference type="NCBI Taxonomy" id="439358"/>
    <lineage>
        <taxon>Eukaryota</taxon>
        <taxon>Metazoa</taxon>
        <taxon>Ecdysozoa</taxon>
        <taxon>Arthropoda</taxon>
        <taxon>Hexapoda</taxon>
        <taxon>Insecta</taxon>
        <taxon>Pterygota</taxon>
        <taxon>Neoptera</taxon>
        <taxon>Paraneoptera</taxon>
        <taxon>Thysanoptera</taxon>
        <taxon>Terebrantia</taxon>
        <taxon>Thripoidea</taxon>
        <taxon>Thripidae</taxon>
        <taxon>Megalurothrips</taxon>
    </lineage>
</organism>
<evidence type="ECO:0000313" key="2">
    <source>
        <dbReference type="EMBL" id="KAJ1519088.1"/>
    </source>
</evidence>
<evidence type="ECO:0000259" key="1">
    <source>
        <dbReference type="SMART" id="SM00587"/>
    </source>
</evidence>
<protein>
    <recommendedName>
        <fullName evidence="1">CHK kinase-like domain-containing protein</fullName>
    </recommendedName>
</protein>
<proteinExistence type="predicted"/>
<dbReference type="PANTHER" id="PTHR11012">
    <property type="entry name" value="PROTEIN KINASE-LIKE DOMAIN-CONTAINING"/>
    <property type="match status" value="1"/>
</dbReference>
<accession>A0AAV7WZN5</accession>
<gene>
    <name evidence="2" type="ORF">ONE63_011330</name>
</gene>
<evidence type="ECO:0000313" key="3">
    <source>
        <dbReference type="Proteomes" id="UP001075354"/>
    </source>
</evidence>
<reference evidence="2" key="1">
    <citation type="submission" date="2022-12" db="EMBL/GenBank/DDBJ databases">
        <title>Chromosome-level genome assembly of the bean flower thrips Megalurothrips usitatus.</title>
        <authorList>
            <person name="Ma L."/>
            <person name="Liu Q."/>
            <person name="Li H."/>
            <person name="Cai W."/>
        </authorList>
    </citation>
    <scope>NUCLEOTIDE SEQUENCE</scope>
    <source>
        <strain evidence="2">Cailab_2022a</strain>
    </source>
</reference>
<dbReference type="InterPro" id="IPR004119">
    <property type="entry name" value="EcKL"/>
</dbReference>
<dbReference type="EMBL" id="JAPTSV010000786">
    <property type="protein sequence ID" value="KAJ1519088.1"/>
    <property type="molecule type" value="Genomic_DNA"/>
</dbReference>
<keyword evidence="3" id="KW-1185">Reference proteome</keyword>
<sequence length="418" mass="46391">MSPTEANPGTATLSVPTWLTPQLLTQALREEDDACGQVTTIRVRPATAANENYLSELFRVQAHVGKCDVRRLIVKAVPSEEACSAIVQAGGFFEREARMLRDTLPRLQRQLAAGMSHRPPSHLQMGPRAIATCPNGSLVMEDLAARGYGNVPRREGLDLPHSLMAVRVLARLHAASVVLHDRSEAHGRALEAYGRGWVEDGVADSFQQLVRTSVLALADVVRSWPRFGEDVARRLERTAETAPKCVVDAAANKKGDFLVLCHGDAWSNNIMFTYDEDTAQVRSAMLVDFQMVNWGSPALDLHYFLRLAVAPRVRREAADRVVRSYHNELVACLAALGWQGEPPTLAALQRDMRARAYWAFAFTVILSPIRFVDTELAMDSQSLLDRKNPARIRTLNEPQCRRVLEDAIPEFASMGFLD</sequence>
<dbReference type="InterPro" id="IPR011009">
    <property type="entry name" value="Kinase-like_dom_sf"/>
</dbReference>
<name>A0AAV7WZN5_9NEOP</name>
<dbReference type="SMART" id="SM00587">
    <property type="entry name" value="CHK"/>
    <property type="match status" value="1"/>
</dbReference>
<dbReference type="Gene3D" id="3.90.1200.10">
    <property type="match status" value="1"/>
</dbReference>
<dbReference type="Proteomes" id="UP001075354">
    <property type="component" value="Unassembled WGS sequence"/>
</dbReference>
<dbReference type="AlphaFoldDB" id="A0AAV7WZN5"/>